<evidence type="ECO:0000313" key="3">
    <source>
        <dbReference type="EMBL" id="QCI78698.1"/>
    </source>
</evidence>
<accession>A0A4D7C6R4</accession>
<sequence>MPFYEEYFLGAMMHEAYQDQHKATIAAAEARAEAAGALARRECSSVESAALVADIDLLPMDVAVHGRYTDLNVISARSNFSDPRLWDRLVTTLVFDTGRPVLVAPAKVTLPPKRVAVGWNASAQAVRAVHDALPLLAGAEQVDVVLVDPEPTEQGHGPEPGADIARHLARLGLPNIMVQRVASGGQSVAQTLLRTAVDQAADMIVMGAYGHSRVWEVILGGATKDMLADPKIPIFLAH</sequence>
<name>A0A4D7C6R4_9SPHN</name>
<dbReference type="SUPFAM" id="SSF52402">
    <property type="entry name" value="Adenine nucleotide alpha hydrolases-like"/>
    <property type="match status" value="1"/>
</dbReference>
<dbReference type="KEGG" id="hgn:E6W36_00810"/>
<dbReference type="RefSeq" id="WP_222873459.1">
    <property type="nucleotide sequence ID" value="NZ_CP039704.1"/>
</dbReference>
<dbReference type="PRINTS" id="PR01438">
    <property type="entry name" value="UNVRSLSTRESS"/>
</dbReference>
<dbReference type="CDD" id="cd00293">
    <property type="entry name" value="USP-like"/>
    <property type="match status" value="1"/>
</dbReference>
<dbReference type="Gene3D" id="3.40.50.12370">
    <property type="match status" value="1"/>
</dbReference>
<dbReference type="Proteomes" id="UP000298714">
    <property type="component" value="Chromosome"/>
</dbReference>
<reference evidence="4" key="1">
    <citation type="submission" date="2019-04" db="EMBL/GenBank/DDBJ databases">
        <title>Complete genome sequence of Sphingomonas sp. W1-2-3.</title>
        <authorList>
            <person name="Im W.T."/>
        </authorList>
    </citation>
    <scope>NUCLEOTIDE SEQUENCE [LARGE SCALE GENOMIC DNA]</scope>
    <source>
        <strain evidence="4">W1-2-3</strain>
    </source>
</reference>
<proteinExistence type="inferred from homology"/>
<keyword evidence="4" id="KW-1185">Reference proteome</keyword>
<evidence type="ECO:0000313" key="4">
    <source>
        <dbReference type="Proteomes" id="UP000298714"/>
    </source>
</evidence>
<dbReference type="InterPro" id="IPR006016">
    <property type="entry name" value="UspA"/>
</dbReference>
<evidence type="ECO:0000256" key="1">
    <source>
        <dbReference type="ARBA" id="ARBA00008791"/>
    </source>
</evidence>
<dbReference type="AlphaFoldDB" id="A0A4D7C6R4"/>
<dbReference type="EMBL" id="CP039704">
    <property type="protein sequence ID" value="QCI78698.1"/>
    <property type="molecule type" value="Genomic_DNA"/>
</dbReference>
<feature type="domain" description="UspA" evidence="2">
    <location>
        <begin position="113"/>
        <end position="235"/>
    </location>
</feature>
<comment type="similarity">
    <text evidence="1">Belongs to the universal stress protein A family.</text>
</comment>
<evidence type="ECO:0000259" key="2">
    <source>
        <dbReference type="Pfam" id="PF00582"/>
    </source>
</evidence>
<gene>
    <name evidence="3" type="ORF">E6W36_00810</name>
</gene>
<protein>
    <submittedName>
        <fullName evidence="3">Universal stress protein</fullName>
    </submittedName>
</protein>
<organism evidence="3 4">
    <name type="scientific">Hankyongella ginsenosidimutans</name>
    <dbReference type="NCBI Taxonomy" id="1763828"/>
    <lineage>
        <taxon>Bacteria</taxon>
        <taxon>Pseudomonadati</taxon>
        <taxon>Pseudomonadota</taxon>
        <taxon>Alphaproteobacteria</taxon>
        <taxon>Sphingomonadales</taxon>
        <taxon>Sphingomonadaceae</taxon>
        <taxon>Hankyongella</taxon>
    </lineage>
</organism>
<dbReference type="Pfam" id="PF00582">
    <property type="entry name" value="Usp"/>
    <property type="match status" value="1"/>
</dbReference>
<dbReference type="InterPro" id="IPR006015">
    <property type="entry name" value="Universal_stress_UspA"/>
</dbReference>